<reference evidence="1" key="1">
    <citation type="submission" date="2020-05" db="EMBL/GenBank/DDBJ databases">
        <authorList>
            <person name="Chiriac C."/>
            <person name="Salcher M."/>
            <person name="Ghai R."/>
            <person name="Kavagutti S V."/>
        </authorList>
    </citation>
    <scope>NUCLEOTIDE SEQUENCE</scope>
</reference>
<protein>
    <submittedName>
        <fullName evidence="1">Uncharacterized protein</fullName>
    </submittedName>
</protein>
<dbReference type="EMBL" id="LR798243">
    <property type="protein sequence ID" value="CAB5214639.1"/>
    <property type="molecule type" value="Genomic_DNA"/>
</dbReference>
<evidence type="ECO:0000313" key="1">
    <source>
        <dbReference type="EMBL" id="CAB5214639.1"/>
    </source>
</evidence>
<name>A0A6J7WJZ0_9CAUD</name>
<organism evidence="1">
    <name type="scientific">uncultured Caudovirales phage</name>
    <dbReference type="NCBI Taxonomy" id="2100421"/>
    <lineage>
        <taxon>Viruses</taxon>
        <taxon>Duplodnaviria</taxon>
        <taxon>Heunggongvirae</taxon>
        <taxon>Uroviricota</taxon>
        <taxon>Caudoviricetes</taxon>
        <taxon>Peduoviridae</taxon>
        <taxon>Maltschvirus</taxon>
        <taxon>Maltschvirus maltsch</taxon>
    </lineage>
</organism>
<accession>A0A6J7WJZ0</accession>
<proteinExistence type="predicted"/>
<gene>
    <name evidence="1" type="ORF">UFOVP190_198</name>
</gene>
<sequence length="67" mass="7953">MAISIGTVEKREHYTLVKIRGTNDEIRNASRWCTLTECGKQVNMHTFSFKRDEELTMFKLKWESNNE</sequence>